<protein>
    <submittedName>
        <fullName evidence="2">T9SS type A sorting domain-containing protein</fullName>
    </submittedName>
</protein>
<reference evidence="2 3" key="1">
    <citation type="submission" date="2020-08" db="EMBL/GenBank/DDBJ databases">
        <title>A Genomic Blueprint of the Chicken Gut Microbiome.</title>
        <authorList>
            <person name="Gilroy R."/>
            <person name="Ravi A."/>
            <person name="Getino M."/>
            <person name="Pursley I."/>
            <person name="Horton D.L."/>
            <person name="Alikhan N.-F."/>
            <person name="Baker D."/>
            <person name="Gharbi K."/>
            <person name="Hall N."/>
            <person name="Watson M."/>
            <person name="Adriaenssens E.M."/>
            <person name="Foster-Nyarko E."/>
            <person name="Jarju S."/>
            <person name="Secka A."/>
            <person name="Antonio M."/>
            <person name="Oren A."/>
            <person name="Chaudhuri R."/>
            <person name="La Ragione R.M."/>
            <person name="Hildebrand F."/>
            <person name="Pallen M.J."/>
        </authorList>
    </citation>
    <scope>NUCLEOTIDE SEQUENCE [LARGE SCALE GENOMIC DNA]</scope>
    <source>
        <strain evidence="2 3">Sa1CVA4</strain>
    </source>
</reference>
<dbReference type="EMBL" id="JACSPS010000001">
    <property type="protein sequence ID" value="MBD8016904.1"/>
    <property type="molecule type" value="Genomic_DNA"/>
</dbReference>
<sequence>MKKNLLLISFLTISIPVSAQVLMNVNKDAVVFVAENTLVYNGGGLQTRDTGLFDVRGNVMIQGSASDVFKTLNAAGTADKTDGGNFILRLNNPVNHSSTSSPSTYGQLHIQGLTQGANLTAVVDKEFRTSKHGTYQQISLPFYNKVISSLSGATNAIGTFGKTFSNSRYSQDEVLTWNNATVVSANLPVTSLTPKSTAYYMFGSKNFDSGNPPAAMPANAPVANGSVYTVKGVPIANGVNELLKDAALGVNFGVGGNARNVYNERYSSYLQDNWDFSTNLWTGTFGRNMYQFGNPYLTNLDLGMIGIVEAGTTTDNNALSAIQGIRYDPGTVQSTPGGATYSTGAKFINFTSGSPVPVGDVGLIIKPMQTFVIKMRDNAAESGGNRTLSFDNLRRFKNTPRTSGNYSVNARSLGGSVKQLGVIALDEFGEEMSRTYYAVYPTAVSGHTTDATTQSTLGSDNIIGTFEENATTGGIDPAFSNAYWLYINEANEANFTGKAVPLALYSTGIKSLKFEIRENTELLTDGTHALSTGIGFYFRDINGVESEIFQNQIVPVTGDQYSLYYGKPQQVLGAGGAVKPSRTMVVFNRAADAYVVRFDPAWKRATVNVYDLSGKLVISGKDVSTAEDFRLDLSKNSSGYIVTAVSETGEKMSSKIVR</sequence>
<dbReference type="Proteomes" id="UP000626242">
    <property type="component" value="Unassembled WGS sequence"/>
</dbReference>
<comment type="caution">
    <text evidence="2">The sequence shown here is derived from an EMBL/GenBank/DDBJ whole genome shotgun (WGS) entry which is preliminary data.</text>
</comment>
<feature type="chain" id="PRO_5047288473" evidence="1">
    <location>
        <begin position="20"/>
        <end position="658"/>
    </location>
</feature>
<evidence type="ECO:0000313" key="3">
    <source>
        <dbReference type="Proteomes" id="UP000626242"/>
    </source>
</evidence>
<keyword evidence="3" id="KW-1185">Reference proteome</keyword>
<proteinExistence type="predicted"/>
<accession>A0ABR8WIL6</accession>
<gene>
    <name evidence="2" type="ORF">H9628_00295</name>
</gene>
<dbReference type="RefSeq" id="WP_251832121.1">
    <property type="nucleotide sequence ID" value="NZ_JACSPS010000001.1"/>
</dbReference>
<keyword evidence="1" id="KW-0732">Signal</keyword>
<evidence type="ECO:0000256" key="1">
    <source>
        <dbReference type="SAM" id="SignalP"/>
    </source>
</evidence>
<feature type="signal peptide" evidence="1">
    <location>
        <begin position="1"/>
        <end position="19"/>
    </location>
</feature>
<evidence type="ECO:0000313" key="2">
    <source>
        <dbReference type="EMBL" id="MBD8016904.1"/>
    </source>
</evidence>
<organism evidence="2 3">
    <name type="scientific">Kaistella pullorum</name>
    <dbReference type="NCBI Taxonomy" id="2763074"/>
    <lineage>
        <taxon>Bacteria</taxon>
        <taxon>Pseudomonadati</taxon>
        <taxon>Bacteroidota</taxon>
        <taxon>Flavobacteriia</taxon>
        <taxon>Flavobacteriales</taxon>
        <taxon>Weeksellaceae</taxon>
        <taxon>Chryseobacterium group</taxon>
        <taxon>Kaistella</taxon>
    </lineage>
</organism>
<name>A0ABR8WIL6_9FLAO</name>